<reference evidence="1 2" key="1">
    <citation type="submission" date="2024-11" db="EMBL/GenBank/DDBJ databases">
        <title>A near-complete genome assembly of Cinchona calisaya.</title>
        <authorList>
            <person name="Lian D.C."/>
            <person name="Zhao X.W."/>
            <person name="Wei L."/>
        </authorList>
    </citation>
    <scope>NUCLEOTIDE SEQUENCE [LARGE SCALE GENOMIC DNA]</scope>
    <source>
        <tissue evidence="1">Nenye</tissue>
    </source>
</reference>
<name>A0ABD2Z4B9_9GENT</name>
<comment type="caution">
    <text evidence="1">The sequence shown here is derived from an EMBL/GenBank/DDBJ whole genome shotgun (WGS) entry which is preliminary data.</text>
</comment>
<gene>
    <name evidence="1" type="ORF">ACH5RR_025674</name>
</gene>
<evidence type="ECO:0000313" key="1">
    <source>
        <dbReference type="EMBL" id="KAL3512957.1"/>
    </source>
</evidence>
<proteinExistence type="predicted"/>
<dbReference type="PANTHER" id="PTHR31973">
    <property type="entry name" value="POLYPROTEIN, PUTATIVE-RELATED"/>
    <property type="match status" value="1"/>
</dbReference>
<keyword evidence="2" id="KW-1185">Reference proteome</keyword>
<dbReference type="Proteomes" id="UP001630127">
    <property type="component" value="Unassembled WGS sequence"/>
</dbReference>
<organism evidence="1 2">
    <name type="scientific">Cinchona calisaya</name>
    <dbReference type="NCBI Taxonomy" id="153742"/>
    <lineage>
        <taxon>Eukaryota</taxon>
        <taxon>Viridiplantae</taxon>
        <taxon>Streptophyta</taxon>
        <taxon>Embryophyta</taxon>
        <taxon>Tracheophyta</taxon>
        <taxon>Spermatophyta</taxon>
        <taxon>Magnoliopsida</taxon>
        <taxon>eudicotyledons</taxon>
        <taxon>Gunneridae</taxon>
        <taxon>Pentapetalae</taxon>
        <taxon>asterids</taxon>
        <taxon>lamiids</taxon>
        <taxon>Gentianales</taxon>
        <taxon>Rubiaceae</taxon>
        <taxon>Cinchonoideae</taxon>
        <taxon>Cinchoneae</taxon>
        <taxon>Cinchona</taxon>
    </lineage>
</organism>
<evidence type="ECO:0000313" key="2">
    <source>
        <dbReference type="Proteomes" id="UP001630127"/>
    </source>
</evidence>
<dbReference type="EMBL" id="JBJUIK010000011">
    <property type="protein sequence ID" value="KAL3512957.1"/>
    <property type="molecule type" value="Genomic_DNA"/>
</dbReference>
<accession>A0ABD2Z4B9</accession>
<protein>
    <submittedName>
        <fullName evidence="1">Uncharacterized protein</fullName>
    </submittedName>
</protein>
<dbReference type="PANTHER" id="PTHR31973:SF187">
    <property type="entry name" value="MUTATOR TRANSPOSASE MUDRA PROTEIN"/>
    <property type="match status" value="1"/>
</dbReference>
<sequence>MHNKVDPGSEVNFYFRHPDSTFDITTAYVKCDEDVKLWATIWDHLPHLEAYKSKRKARKMLQGCDGEEYRKLWEYYNTLRKKNSGSCLKIKLDRPTIEEKGYSRDCTIDLALGKMVFLVGCRPIIGLDRCSLKGPFGGQLVSAIVRDGNDNMYPVALSVVEAEMQEGLVCTLEEKVPGGENRYCLRHSYQNFNQKFKGKELKDLFWKVASSTNPQDLKRAMEELEKADPKVEIQ</sequence>
<dbReference type="AlphaFoldDB" id="A0ABD2Z4B9"/>